<dbReference type="Proteomes" id="UP000439550">
    <property type="component" value="Unassembled WGS sequence"/>
</dbReference>
<accession>A0A7X2D1P1</accession>
<proteinExistence type="predicted"/>
<evidence type="ECO:0000313" key="1">
    <source>
        <dbReference type="EMBL" id="MQW39265.1"/>
    </source>
</evidence>
<gene>
    <name evidence="1" type="ORF">GHI93_04840</name>
</gene>
<dbReference type="RefSeq" id="WP_211368879.1">
    <property type="nucleotide sequence ID" value="NZ_CAXYUY010000002.1"/>
</dbReference>
<organism evidence="1 2">
    <name type="scientific">Lactococcus hircilactis</name>
    <dbReference type="NCBI Taxonomy" id="1494462"/>
    <lineage>
        <taxon>Bacteria</taxon>
        <taxon>Bacillati</taxon>
        <taxon>Bacillota</taxon>
        <taxon>Bacilli</taxon>
        <taxon>Lactobacillales</taxon>
        <taxon>Streptococcaceae</taxon>
        <taxon>Lactococcus</taxon>
    </lineage>
</organism>
<sequence length="152" mass="17178">MTDTNFEIKIPTDNDGYILFKCPKCTNYFKVKPSDVEDDGILQIFCPACGLSSENYLTDDIIELALSKVGNYANNLIFQEMKKWEQEFSGSGLSFKAGKKPTEEYEVPIRSTIEAMNVRLYQCCARTAKIKPLLEMTSSYCPFCGVKDFGTE</sequence>
<name>A0A7X2D1P1_9LACT</name>
<comment type="caution">
    <text evidence="1">The sequence shown here is derived from an EMBL/GenBank/DDBJ whole genome shotgun (WGS) entry which is preliminary data.</text>
</comment>
<keyword evidence="2" id="KW-1185">Reference proteome</keyword>
<reference evidence="1 2" key="1">
    <citation type="submission" date="2019-10" db="EMBL/GenBank/DDBJ databases">
        <authorList>
            <person name="Dong K."/>
        </authorList>
    </citation>
    <scope>NUCLEOTIDE SEQUENCE [LARGE SCALE GENOMIC DNA]</scope>
    <source>
        <strain evidence="1 2">DSM 28960</strain>
    </source>
</reference>
<dbReference type="AlphaFoldDB" id="A0A7X2D1P1"/>
<evidence type="ECO:0000313" key="2">
    <source>
        <dbReference type="Proteomes" id="UP000439550"/>
    </source>
</evidence>
<dbReference type="EMBL" id="WITJ01000005">
    <property type="protein sequence ID" value="MQW39265.1"/>
    <property type="molecule type" value="Genomic_DNA"/>
</dbReference>
<protein>
    <submittedName>
        <fullName evidence="1">TFIIB-type zinc ribbon-containing protein</fullName>
    </submittedName>
</protein>